<evidence type="ECO:0000256" key="1">
    <source>
        <dbReference type="SAM" id="MobiDB-lite"/>
    </source>
</evidence>
<keyword evidence="3" id="KW-1185">Reference proteome</keyword>
<sequence length="153" mass="17528">MSHPREWAVYKFRHSGESRNPGLEWFAQLLRDSKWFCVAFGDAYLWVADPRQVTFFARAKKVTKESTPPDGANTPLRFSPAPARASTRRAQNTRLGLEHEAREYPDAGCDARARHTGFLKHTSPITVESLMGRVFQRRSARTNYETGFRLSPE</sequence>
<dbReference type="InParanoid" id="A0A1B4XG58"/>
<name>A0A1B4XG58_9GAMM</name>
<organism evidence="2 3">
    <name type="scientific">Sulfuricaulis limicola</name>
    <dbReference type="NCBI Taxonomy" id="1620215"/>
    <lineage>
        <taxon>Bacteria</taxon>
        <taxon>Pseudomonadati</taxon>
        <taxon>Pseudomonadota</taxon>
        <taxon>Gammaproteobacteria</taxon>
        <taxon>Acidiferrobacterales</taxon>
        <taxon>Acidiferrobacteraceae</taxon>
        <taxon>Sulfuricaulis</taxon>
    </lineage>
</organism>
<accession>A0A1B4XG58</accession>
<feature type="compositionally biased region" description="Low complexity" evidence="1">
    <location>
        <begin position="77"/>
        <end position="90"/>
    </location>
</feature>
<evidence type="ECO:0000313" key="3">
    <source>
        <dbReference type="Proteomes" id="UP000243180"/>
    </source>
</evidence>
<dbReference type="AlphaFoldDB" id="A0A1B4XG58"/>
<dbReference type="Proteomes" id="UP000243180">
    <property type="component" value="Chromosome"/>
</dbReference>
<reference evidence="2 3" key="1">
    <citation type="submission" date="2015-05" db="EMBL/GenBank/DDBJ databases">
        <title>Complete genome sequence of a sulfur-oxidizing gammaproteobacterium strain HA5.</title>
        <authorList>
            <person name="Miura A."/>
            <person name="Kojima H."/>
            <person name="Fukui M."/>
        </authorList>
    </citation>
    <scope>NUCLEOTIDE SEQUENCE [LARGE SCALE GENOMIC DNA]</scope>
    <source>
        <strain evidence="2 3">HA5</strain>
    </source>
</reference>
<proteinExistence type="predicted"/>
<protein>
    <submittedName>
        <fullName evidence="2">Uncharacterized protein</fullName>
    </submittedName>
</protein>
<feature type="region of interest" description="Disordered" evidence="1">
    <location>
        <begin position="62"/>
        <end position="101"/>
    </location>
</feature>
<dbReference type="EMBL" id="AP014879">
    <property type="protein sequence ID" value="BAV33802.1"/>
    <property type="molecule type" value="Genomic_DNA"/>
</dbReference>
<dbReference type="KEGG" id="slim:SCL_1494"/>
<gene>
    <name evidence="2" type="ORF">SCL_1494</name>
</gene>
<evidence type="ECO:0000313" key="2">
    <source>
        <dbReference type="EMBL" id="BAV33802.1"/>
    </source>
</evidence>